<dbReference type="NCBIfam" id="TIGR00249">
    <property type="entry name" value="sixA"/>
    <property type="match status" value="1"/>
</dbReference>
<sequence length="158" mass="17095">MAKLLIMRHGEANPGYPDAARTLSAAGEGEVHKMAQWLRGHIEHPVRLWASPYRRAQQTAGFLAEALGVSVETLSHITPDDAPEGVIDWLLEEPSMQAEGYVILVSHMPLVGELTARLVEDASGRTLGFPTVAIAELDAEVWAAGCAQLKSFTEPSQL</sequence>
<organism evidence="1 2">
    <name type="scientific">Halomonas dongshanensis</name>
    <dbReference type="NCBI Taxonomy" id="2890835"/>
    <lineage>
        <taxon>Bacteria</taxon>
        <taxon>Pseudomonadati</taxon>
        <taxon>Pseudomonadota</taxon>
        <taxon>Gammaproteobacteria</taxon>
        <taxon>Oceanospirillales</taxon>
        <taxon>Halomonadaceae</taxon>
        <taxon>Halomonas</taxon>
    </lineage>
</organism>
<evidence type="ECO:0000313" key="1">
    <source>
        <dbReference type="EMBL" id="MCS2609981.1"/>
    </source>
</evidence>
<dbReference type="Pfam" id="PF00300">
    <property type="entry name" value="His_Phos_1"/>
    <property type="match status" value="1"/>
</dbReference>
<accession>A0ABT2EEH3</accession>
<gene>
    <name evidence="1" type="primary">sixA</name>
    <name evidence="1" type="ORF">LLY24_11720</name>
</gene>
<name>A0ABT2EEH3_9GAMM</name>
<keyword evidence="2" id="KW-1185">Reference proteome</keyword>
<dbReference type="InterPro" id="IPR013078">
    <property type="entry name" value="His_Pase_superF_clade-1"/>
</dbReference>
<reference evidence="1" key="1">
    <citation type="submission" date="2021-11" db="EMBL/GenBank/DDBJ databases">
        <title>Halomonas sp., isolated from a coastal aquaculture zone in Dongshan Bay.</title>
        <authorList>
            <person name="Lin W."/>
        </authorList>
    </citation>
    <scope>NUCLEOTIDE SEQUENCE</scope>
    <source>
        <strain evidence="1">Yzlin-01</strain>
    </source>
</reference>
<dbReference type="Proteomes" id="UP001165542">
    <property type="component" value="Unassembled WGS sequence"/>
</dbReference>
<dbReference type="CDD" id="cd07067">
    <property type="entry name" value="HP_PGM_like"/>
    <property type="match status" value="1"/>
</dbReference>
<evidence type="ECO:0000313" key="2">
    <source>
        <dbReference type="Proteomes" id="UP001165542"/>
    </source>
</evidence>
<proteinExistence type="predicted"/>
<dbReference type="SUPFAM" id="SSF53254">
    <property type="entry name" value="Phosphoglycerate mutase-like"/>
    <property type="match status" value="1"/>
</dbReference>
<dbReference type="SMART" id="SM00855">
    <property type="entry name" value="PGAM"/>
    <property type="match status" value="1"/>
</dbReference>
<dbReference type="InterPro" id="IPR004449">
    <property type="entry name" value="SixA"/>
</dbReference>
<dbReference type="EMBL" id="JAJISC010000005">
    <property type="protein sequence ID" value="MCS2609981.1"/>
    <property type="molecule type" value="Genomic_DNA"/>
</dbReference>
<protein>
    <submittedName>
        <fullName evidence="1">Phosphohistidine phosphatase SixA</fullName>
    </submittedName>
</protein>
<dbReference type="RefSeq" id="WP_259036486.1">
    <property type="nucleotide sequence ID" value="NZ_JAJISC010000005.1"/>
</dbReference>
<dbReference type="Gene3D" id="3.40.50.1240">
    <property type="entry name" value="Phosphoglycerate mutase-like"/>
    <property type="match status" value="1"/>
</dbReference>
<dbReference type="InterPro" id="IPR029033">
    <property type="entry name" value="His_PPase_superfam"/>
</dbReference>
<comment type="caution">
    <text evidence="1">The sequence shown here is derived from an EMBL/GenBank/DDBJ whole genome shotgun (WGS) entry which is preliminary data.</text>
</comment>